<keyword evidence="2" id="KW-1185">Reference proteome</keyword>
<organism evidence="1 2">
    <name type="scientific">Phanerochaete sordida</name>
    <dbReference type="NCBI Taxonomy" id="48140"/>
    <lineage>
        <taxon>Eukaryota</taxon>
        <taxon>Fungi</taxon>
        <taxon>Dikarya</taxon>
        <taxon>Basidiomycota</taxon>
        <taxon>Agaricomycotina</taxon>
        <taxon>Agaricomycetes</taxon>
        <taxon>Polyporales</taxon>
        <taxon>Phanerochaetaceae</taxon>
        <taxon>Phanerochaete</taxon>
    </lineage>
</organism>
<proteinExistence type="predicted"/>
<gene>
    <name evidence="1" type="ORF">PsYK624_077370</name>
</gene>
<reference evidence="1 2" key="1">
    <citation type="submission" date="2021-08" db="EMBL/GenBank/DDBJ databases">
        <title>Draft Genome Sequence of Phanerochaete sordida strain YK-624.</title>
        <authorList>
            <person name="Mori T."/>
            <person name="Dohra H."/>
            <person name="Suzuki T."/>
            <person name="Kawagishi H."/>
            <person name="Hirai H."/>
        </authorList>
    </citation>
    <scope>NUCLEOTIDE SEQUENCE [LARGE SCALE GENOMIC DNA]</scope>
    <source>
        <strain evidence="1 2">YK-624</strain>
    </source>
</reference>
<dbReference type="OrthoDB" id="3070253at2759"/>
<sequence length="423" mass="47626">MSVSTLPQELVDDIIDEFSSNADLPALARLALVSRAWTPRSRSHQFRHVNLYDDDFHTEQEATYRVLENSAAIRGSIQSIRIASGSRGRARASVWSRPGCRLEIGAHTLLRLLRAMPRLKTIDMKECAVVPPADGDAASMLSYCLPRGSSLKALWYEPSFMGSPKFDAFYTLLFFRHVAIHELCIRGCLQDPRLVHGGAELEEKALREMQSRLALQPSPEDYELLQPCHIDVLDVEKRSYSWFSEIAEWLLASSAADMLSVTVSRSWDSPELRQFFERVGPRLTRLRLYLSVFQGSPGAHAYHPLLKPCISLREIVITLPASVISGAISRIYWSGLPAIPPSVDQVRLQLALPVAGSVQTAMQTWDSVMHWTELEDVLRKASELRMVVFEAFADSGRGIHEETREIVQRKLPEMHRAGMLCFA</sequence>
<name>A0A9P3LF21_9APHY</name>
<dbReference type="EMBL" id="BPQB01000022">
    <property type="protein sequence ID" value="GJE91587.1"/>
    <property type="molecule type" value="Genomic_DNA"/>
</dbReference>
<comment type="caution">
    <text evidence="1">The sequence shown here is derived from an EMBL/GenBank/DDBJ whole genome shotgun (WGS) entry which is preliminary data.</text>
</comment>
<evidence type="ECO:0008006" key="3">
    <source>
        <dbReference type="Google" id="ProtNLM"/>
    </source>
</evidence>
<protein>
    <recommendedName>
        <fullName evidence="3">F-box domain-containing protein</fullName>
    </recommendedName>
</protein>
<evidence type="ECO:0000313" key="1">
    <source>
        <dbReference type="EMBL" id="GJE91587.1"/>
    </source>
</evidence>
<evidence type="ECO:0000313" key="2">
    <source>
        <dbReference type="Proteomes" id="UP000703269"/>
    </source>
</evidence>
<accession>A0A9P3LF21</accession>
<dbReference type="Proteomes" id="UP000703269">
    <property type="component" value="Unassembled WGS sequence"/>
</dbReference>
<dbReference type="AlphaFoldDB" id="A0A9P3LF21"/>